<dbReference type="InterPro" id="IPR003673">
    <property type="entry name" value="CoA-Trfase_fam_III"/>
</dbReference>
<sequence length="279" mass="29898">GKLMADLGADVIKIEPPGGQETRELGPFLDDRPGPERSLHFWHYNTSKRGVPLDIAKPEGQEVFRKLAATAGLVLESFPAGYLPELGLGYESLSADNPGLIMCSVTPFGQDGPWRDYQTSDLLHLAAGGQMASSGYDVEDVPDAPPIAPGGGNAWHIASHYAYIGIMGALYHRDFTGEGQHIDVSAHEACSLTTEGAIAIYLSTGEVVRRHTGRHASADMSPGIQHATHDGGFINTTRSGSNLNGARIKVLAEWMDEHGLAQDLLDEKYQDPAVIEESG</sequence>
<protein>
    <recommendedName>
        <fullName evidence="3">CoA transferase</fullName>
    </recommendedName>
</protein>
<dbReference type="AlphaFoldDB" id="A0A382WBX5"/>
<dbReference type="InterPro" id="IPR050483">
    <property type="entry name" value="CoA-transferase_III_domain"/>
</dbReference>
<evidence type="ECO:0000256" key="1">
    <source>
        <dbReference type="ARBA" id="ARBA00022679"/>
    </source>
</evidence>
<accession>A0A382WBX5</accession>
<organism evidence="2">
    <name type="scientific">marine metagenome</name>
    <dbReference type="NCBI Taxonomy" id="408172"/>
    <lineage>
        <taxon>unclassified sequences</taxon>
        <taxon>metagenomes</taxon>
        <taxon>ecological metagenomes</taxon>
    </lineage>
</organism>
<feature type="non-terminal residue" evidence="2">
    <location>
        <position position="279"/>
    </location>
</feature>
<evidence type="ECO:0000313" key="2">
    <source>
        <dbReference type="EMBL" id="SVD56000.1"/>
    </source>
</evidence>
<dbReference type="PANTHER" id="PTHR48207:SF3">
    <property type="entry name" value="SUCCINATE--HYDROXYMETHYLGLUTARATE COA-TRANSFERASE"/>
    <property type="match status" value="1"/>
</dbReference>
<dbReference type="InterPro" id="IPR044855">
    <property type="entry name" value="CoA-Trfase_III_dom3_sf"/>
</dbReference>
<proteinExistence type="predicted"/>
<evidence type="ECO:0008006" key="3">
    <source>
        <dbReference type="Google" id="ProtNLM"/>
    </source>
</evidence>
<name>A0A382WBX5_9ZZZZ</name>
<dbReference type="InterPro" id="IPR023606">
    <property type="entry name" value="CoA-Trfase_III_dom_1_sf"/>
</dbReference>
<dbReference type="SUPFAM" id="SSF89796">
    <property type="entry name" value="CoA-transferase family III (CaiB/BaiF)"/>
    <property type="match status" value="1"/>
</dbReference>
<feature type="non-terminal residue" evidence="2">
    <location>
        <position position="1"/>
    </location>
</feature>
<dbReference type="Gene3D" id="3.30.1540.10">
    <property type="entry name" value="formyl-coa transferase, domain 3"/>
    <property type="match status" value="1"/>
</dbReference>
<dbReference type="Pfam" id="PF02515">
    <property type="entry name" value="CoA_transf_3"/>
    <property type="match status" value="1"/>
</dbReference>
<gene>
    <name evidence="2" type="ORF">METZ01_LOCUS408854</name>
</gene>
<keyword evidence="1" id="KW-0808">Transferase</keyword>
<dbReference type="PANTHER" id="PTHR48207">
    <property type="entry name" value="SUCCINATE--HYDROXYMETHYLGLUTARATE COA-TRANSFERASE"/>
    <property type="match status" value="1"/>
</dbReference>
<dbReference type="EMBL" id="UINC01158447">
    <property type="protein sequence ID" value="SVD56000.1"/>
    <property type="molecule type" value="Genomic_DNA"/>
</dbReference>
<reference evidence="2" key="1">
    <citation type="submission" date="2018-05" db="EMBL/GenBank/DDBJ databases">
        <authorList>
            <person name="Lanie J.A."/>
            <person name="Ng W.-L."/>
            <person name="Kazmierczak K.M."/>
            <person name="Andrzejewski T.M."/>
            <person name="Davidsen T.M."/>
            <person name="Wayne K.J."/>
            <person name="Tettelin H."/>
            <person name="Glass J.I."/>
            <person name="Rusch D."/>
            <person name="Podicherti R."/>
            <person name="Tsui H.-C.T."/>
            <person name="Winkler M.E."/>
        </authorList>
    </citation>
    <scope>NUCLEOTIDE SEQUENCE</scope>
</reference>
<dbReference type="GO" id="GO:0008410">
    <property type="term" value="F:CoA-transferase activity"/>
    <property type="evidence" value="ECO:0007669"/>
    <property type="project" value="TreeGrafter"/>
</dbReference>
<dbReference type="Gene3D" id="3.40.50.10540">
    <property type="entry name" value="Crotonobetainyl-coa:carnitine coa-transferase, domain 1"/>
    <property type="match status" value="1"/>
</dbReference>